<gene>
    <name evidence="2" type="ORF">O181_047718</name>
</gene>
<dbReference type="EMBL" id="AVOT02020058">
    <property type="protein sequence ID" value="MBW0508003.1"/>
    <property type="molecule type" value="Genomic_DNA"/>
</dbReference>
<organism evidence="2 3">
    <name type="scientific">Austropuccinia psidii MF-1</name>
    <dbReference type="NCBI Taxonomy" id="1389203"/>
    <lineage>
        <taxon>Eukaryota</taxon>
        <taxon>Fungi</taxon>
        <taxon>Dikarya</taxon>
        <taxon>Basidiomycota</taxon>
        <taxon>Pucciniomycotina</taxon>
        <taxon>Pucciniomycetes</taxon>
        <taxon>Pucciniales</taxon>
        <taxon>Sphaerophragmiaceae</taxon>
        <taxon>Austropuccinia</taxon>
    </lineage>
</organism>
<dbReference type="InterPro" id="IPR041588">
    <property type="entry name" value="Integrase_H2C2"/>
</dbReference>
<sequence length="187" mass="21649">MSSKVLTCCQASGAELLSQFHFTITFRPGRLATLPDALLNWDNLYPERGMDFIRKNHQNFHQVIKQDGIQESRLFSIKAEIFSDLFEQIQKEVCPDKYHKEILKQLARGESVSDYSLEPQANLLLFKDRVCFPRIEEIQPNILQKRHDSPLDGHPGQEKIVKRIKRDFYGAGMTNSLRTMSPHFSNV</sequence>
<dbReference type="AlphaFoldDB" id="A0A9Q3DWL1"/>
<keyword evidence="3" id="KW-1185">Reference proteome</keyword>
<accession>A0A9Q3DWL1</accession>
<evidence type="ECO:0000259" key="1">
    <source>
        <dbReference type="Pfam" id="PF17921"/>
    </source>
</evidence>
<evidence type="ECO:0000313" key="2">
    <source>
        <dbReference type="EMBL" id="MBW0508003.1"/>
    </source>
</evidence>
<comment type="caution">
    <text evidence="2">The sequence shown here is derived from an EMBL/GenBank/DDBJ whole genome shotgun (WGS) entry which is preliminary data.</text>
</comment>
<evidence type="ECO:0000313" key="3">
    <source>
        <dbReference type="Proteomes" id="UP000765509"/>
    </source>
</evidence>
<dbReference type="Gene3D" id="1.10.340.70">
    <property type="match status" value="1"/>
</dbReference>
<feature type="domain" description="Integrase zinc-binding" evidence="1">
    <location>
        <begin position="137"/>
        <end position="178"/>
    </location>
</feature>
<protein>
    <recommendedName>
        <fullName evidence="1">Integrase zinc-binding domain-containing protein</fullName>
    </recommendedName>
</protein>
<dbReference type="Proteomes" id="UP000765509">
    <property type="component" value="Unassembled WGS sequence"/>
</dbReference>
<dbReference type="Pfam" id="PF17921">
    <property type="entry name" value="Integrase_H2C2"/>
    <property type="match status" value="1"/>
</dbReference>
<proteinExistence type="predicted"/>
<reference evidence="2" key="1">
    <citation type="submission" date="2021-03" db="EMBL/GenBank/DDBJ databases">
        <title>Draft genome sequence of rust myrtle Austropuccinia psidii MF-1, a brazilian biotype.</title>
        <authorList>
            <person name="Quecine M.C."/>
            <person name="Pachon D.M.R."/>
            <person name="Bonatelli M.L."/>
            <person name="Correr F.H."/>
            <person name="Franceschini L.M."/>
            <person name="Leite T.F."/>
            <person name="Margarido G.R.A."/>
            <person name="Almeida C.A."/>
            <person name="Ferrarezi J.A."/>
            <person name="Labate C.A."/>
        </authorList>
    </citation>
    <scope>NUCLEOTIDE SEQUENCE</scope>
    <source>
        <strain evidence="2">MF-1</strain>
    </source>
</reference>
<name>A0A9Q3DWL1_9BASI</name>